<dbReference type="Pfam" id="PF13930">
    <property type="entry name" value="Endonuclea_NS_2"/>
    <property type="match status" value="1"/>
</dbReference>
<feature type="region of interest" description="Disordered" evidence="1">
    <location>
        <begin position="265"/>
        <end position="314"/>
    </location>
</feature>
<dbReference type="OrthoDB" id="9783680at2"/>
<sequence length="366" mass="39439">MLKKQSPFTLLFTLVVLGGLLTGCTSGSSSSEDHSQSATNSVQTSSTKPSASHKAILSKLITYTNQQSAGPTKNYYWENGRAKLSGFQNMKAGDTHFSADSQGRSTTAKAILTYSEYRASQGSRQGTPLAPPAWPSQNPKVAITYGLTGRTYHGYLYNRSHSIADSLLGAKSYTSEYNFTTGTRPQNVGANQDGGMRHAEELAENYWQNHANTKNTISYETTPLYQADETIPRGSVVDIKSSDGRLDQEIVVLNSVEGYQINYTNGSNSSSTVANQSRTTESSSQSSSSTAESSSTSSVSQSTETPVKPTTNGQWTIAGSGMVYVSDSNKYYSKVMNPNNYEYMSQTAAVSNGATQAIRGNQYAQP</sequence>
<proteinExistence type="predicted"/>
<dbReference type="InterPro" id="IPR044927">
    <property type="entry name" value="Endonuclea_NS_2"/>
</dbReference>
<dbReference type="Gene3D" id="3.40.570.10">
    <property type="entry name" value="Extracellular Endonuclease, subunit A"/>
    <property type="match status" value="1"/>
</dbReference>
<feature type="compositionally biased region" description="Polar residues" evidence="1">
    <location>
        <begin position="265"/>
        <end position="275"/>
    </location>
</feature>
<dbReference type="RefSeq" id="WP_109250956.1">
    <property type="nucleotide sequence ID" value="NZ_QCXQ01000006.1"/>
</dbReference>
<dbReference type="EMBL" id="QCXQ01000006">
    <property type="protein sequence ID" value="PWF99498.1"/>
    <property type="molecule type" value="Genomic_DNA"/>
</dbReference>
<comment type="caution">
    <text evidence="3">The sequence shown here is derived from an EMBL/GenBank/DDBJ whole genome shotgun (WGS) entry which is preliminary data.</text>
</comment>
<feature type="compositionally biased region" description="Low complexity" evidence="1">
    <location>
        <begin position="276"/>
        <end position="305"/>
    </location>
</feature>
<accession>A0A2V1MWT8</accession>
<evidence type="ECO:0000256" key="1">
    <source>
        <dbReference type="SAM" id="MobiDB-lite"/>
    </source>
</evidence>
<evidence type="ECO:0000313" key="4">
    <source>
        <dbReference type="Proteomes" id="UP000245080"/>
    </source>
</evidence>
<evidence type="ECO:0000313" key="3">
    <source>
        <dbReference type="EMBL" id="PWF99498.1"/>
    </source>
</evidence>
<name>A0A2V1MWT8_9LACO</name>
<feature type="domain" description="Type VII secretion system protein EssD-like" evidence="2">
    <location>
        <begin position="96"/>
        <end position="241"/>
    </location>
</feature>
<evidence type="ECO:0000259" key="2">
    <source>
        <dbReference type="Pfam" id="PF13930"/>
    </source>
</evidence>
<gene>
    <name evidence="3" type="ORF">DCM90_08610</name>
</gene>
<dbReference type="Proteomes" id="UP000245080">
    <property type="component" value="Unassembled WGS sequence"/>
</dbReference>
<keyword evidence="4" id="KW-1185">Reference proteome</keyword>
<dbReference type="PROSITE" id="PS51257">
    <property type="entry name" value="PROKAR_LIPOPROTEIN"/>
    <property type="match status" value="1"/>
</dbReference>
<feature type="region of interest" description="Disordered" evidence="1">
    <location>
        <begin position="28"/>
        <end position="50"/>
    </location>
</feature>
<reference evidence="3 4" key="1">
    <citation type="journal article" date="2018" name="Int. J. Syst. Evol. Microbiol.">
        <title>Lactobacillus bambusae sp. nov., isolated from a traditional fermented Ma-bamboo shoots of Taiwan.</title>
        <authorList>
            <person name="Wang L.-T."/>
        </authorList>
    </citation>
    <scope>NUCLEOTIDE SEQUENCE [LARGE SCALE GENOMIC DNA]</scope>
    <source>
        <strain evidence="3 4">BS-W1</strain>
    </source>
</reference>
<organism evidence="3 4">
    <name type="scientific">Levilactobacillus bambusae</name>
    <dbReference type="NCBI Taxonomy" id="2024736"/>
    <lineage>
        <taxon>Bacteria</taxon>
        <taxon>Bacillati</taxon>
        <taxon>Bacillota</taxon>
        <taxon>Bacilli</taxon>
        <taxon>Lactobacillales</taxon>
        <taxon>Lactobacillaceae</taxon>
        <taxon>Levilactobacillus</taxon>
    </lineage>
</organism>
<dbReference type="AlphaFoldDB" id="A0A2V1MWT8"/>
<feature type="compositionally biased region" description="Polar residues" evidence="1">
    <location>
        <begin position="36"/>
        <end position="50"/>
    </location>
</feature>
<protein>
    <submittedName>
        <fullName evidence="3">Deoxyribonuclease</fullName>
    </submittedName>
</protein>
<dbReference type="InterPro" id="IPR044929">
    <property type="entry name" value="DNA/RNA_non-sp_Endonuclease_sf"/>
</dbReference>